<organism evidence="2 3">
    <name type="scientific">Actinokineospora auranticolor</name>
    <dbReference type="NCBI Taxonomy" id="155976"/>
    <lineage>
        <taxon>Bacteria</taxon>
        <taxon>Bacillati</taxon>
        <taxon>Actinomycetota</taxon>
        <taxon>Actinomycetes</taxon>
        <taxon>Pseudonocardiales</taxon>
        <taxon>Pseudonocardiaceae</taxon>
        <taxon>Actinokineospora</taxon>
    </lineage>
</organism>
<evidence type="ECO:0000313" key="2">
    <source>
        <dbReference type="EMBL" id="PPK68919.1"/>
    </source>
</evidence>
<comment type="caution">
    <text evidence="2">The sequence shown here is derived from an EMBL/GenBank/DDBJ whole genome shotgun (WGS) entry which is preliminary data.</text>
</comment>
<feature type="region of interest" description="Disordered" evidence="1">
    <location>
        <begin position="1"/>
        <end position="82"/>
    </location>
</feature>
<proteinExistence type="predicted"/>
<dbReference type="EMBL" id="PTIX01000004">
    <property type="protein sequence ID" value="PPK68919.1"/>
    <property type="molecule type" value="Genomic_DNA"/>
</dbReference>
<accession>A0A2S6GUP8</accession>
<dbReference type="AlphaFoldDB" id="A0A2S6GUP8"/>
<gene>
    <name evidence="2" type="ORF">CLV40_104163</name>
</gene>
<feature type="compositionally biased region" description="Basic and acidic residues" evidence="1">
    <location>
        <begin position="135"/>
        <end position="151"/>
    </location>
</feature>
<keyword evidence="3" id="KW-1185">Reference proteome</keyword>
<sequence length="293" mass="31625">MIPHPPEPHSPSRPGRFAPPPRRAESTSRRHVPARPSTARAALAHPVQAASQPFPAPPRQAEPATRRRVPARPPPNSSRSCSLLDGVERLCVGGRTCQARLRVGWACPSHRFAPPQVRRGPAQRRFTPSSTARFSRSDHGRTGPRRVDRYSPHAADQTPAGPGPSVQPHAKNKGGLDRANLLCAGPLRTCGGAKRWEGQAHPTRRRAWQVRPPTQSKSTQSRRIAGARCVLWGLGSSGGRGGGWGEMCGVEAGIPQQSWRWPGRNALGRGLKSCGGCEGGWREKSIGRAGLLR</sequence>
<feature type="compositionally biased region" description="Polar residues" evidence="1">
    <location>
        <begin position="212"/>
        <end position="221"/>
    </location>
</feature>
<feature type="region of interest" description="Disordered" evidence="1">
    <location>
        <begin position="111"/>
        <end position="174"/>
    </location>
</feature>
<evidence type="ECO:0000313" key="3">
    <source>
        <dbReference type="Proteomes" id="UP000239203"/>
    </source>
</evidence>
<protein>
    <submittedName>
        <fullName evidence="2">Uncharacterized protein</fullName>
    </submittedName>
</protein>
<name>A0A2S6GUP8_9PSEU</name>
<feature type="compositionally biased region" description="Pro residues" evidence="1">
    <location>
        <begin position="1"/>
        <end position="21"/>
    </location>
</feature>
<dbReference type="Proteomes" id="UP000239203">
    <property type="component" value="Unassembled WGS sequence"/>
</dbReference>
<feature type="region of interest" description="Disordered" evidence="1">
    <location>
        <begin position="194"/>
        <end position="221"/>
    </location>
</feature>
<evidence type="ECO:0000256" key="1">
    <source>
        <dbReference type="SAM" id="MobiDB-lite"/>
    </source>
</evidence>
<reference evidence="2 3" key="1">
    <citation type="submission" date="2018-02" db="EMBL/GenBank/DDBJ databases">
        <title>Genomic Encyclopedia of Archaeal and Bacterial Type Strains, Phase II (KMG-II): from individual species to whole genera.</title>
        <authorList>
            <person name="Goeker M."/>
        </authorList>
    </citation>
    <scope>NUCLEOTIDE SEQUENCE [LARGE SCALE GENOMIC DNA]</scope>
    <source>
        <strain evidence="2 3">YU 961-1</strain>
    </source>
</reference>